<dbReference type="InParanoid" id="A0A286URT6"/>
<accession>A0A286URT6</accession>
<dbReference type="InterPro" id="IPR003114">
    <property type="entry name" value="Phox_assoc"/>
</dbReference>
<comment type="caution">
    <text evidence="3">The sequence shown here is derived from an EMBL/GenBank/DDBJ whole genome shotgun (WGS) entry which is preliminary data.</text>
</comment>
<dbReference type="Pfam" id="PF02194">
    <property type="entry name" value="PXA"/>
    <property type="match status" value="1"/>
</dbReference>
<dbReference type="AlphaFoldDB" id="A0A286URT6"/>
<dbReference type="Proteomes" id="UP000217199">
    <property type="component" value="Unassembled WGS sequence"/>
</dbReference>
<evidence type="ECO:0000313" key="3">
    <source>
        <dbReference type="EMBL" id="PAV22316.1"/>
    </source>
</evidence>
<name>A0A286URT6_9AGAM</name>
<dbReference type="PANTHER" id="PTHR22775">
    <property type="entry name" value="SORTING NEXIN"/>
    <property type="match status" value="1"/>
</dbReference>
<feature type="region of interest" description="Disordered" evidence="1">
    <location>
        <begin position="512"/>
        <end position="552"/>
    </location>
</feature>
<gene>
    <name evidence="3" type="ORF">PNOK_0227300</name>
</gene>
<feature type="compositionally biased region" description="Polar residues" evidence="1">
    <location>
        <begin position="521"/>
        <end position="534"/>
    </location>
</feature>
<dbReference type="EMBL" id="NBII01000002">
    <property type="protein sequence ID" value="PAV22316.1"/>
    <property type="molecule type" value="Genomic_DNA"/>
</dbReference>
<dbReference type="SMART" id="SM00313">
    <property type="entry name" value="PXA"/>
    <property type="match status" value="1"/>
</dbReference>
<dbReference type="GO" id="GO:0035091">
    <property type="term" value="F:phosphatidylinositol binding"/>
    <property type="evidence" value="ECO:0007669"/>
    <property type="project" value="TreeGrafter"/>
</dbReference>
<evidence type="ECO:0000259" key="2">
    <source>
        <dbReference type="PROSITE" id="PS51207"/>
    </source>
</evidence>
<organism evidence="3 4">
    <name type="scientific">Pyrrhoderma noxium</name>
    <dbReference type="NCBI Taxonomy" id="2282107"/>
    <lineage>
        <taxon>Eukaryota</taxon>
        <taxon>Fungi</taxon>
        <taxon>Dikarya</taxon>
        <taxon>Basidiomycota</taxon>
        <taxon>Agaricomycotina</taxon>
        <taxon>Agaricomycetes</taxon>
        <taxon>Hymenochaetales</taxon>
        <taxon>Hymenochaetaceae</taxon>
        <taxon>Pyrrhoderma</taxon>
    </lineage>
</organism>
<sequence length="552" mass="61762">MSPSSTATTTTRGDNCHELTLRHFLPTFRPKAQHRPRQAQLYLRVRRRRCRRHRRRRNRAMSSVHTRQSGKASSIVLYRRLLFPTLPASVVPPPILPDASTELNTELYDFIALALRAYITPWWSKITRYDRDFVPHVAVVVVEVVRSLEKRLKAVDLPALLFRAVPILVGQHYADYRAASEKLGTSYASGGASTLPQLFHQHQGHMGIDADGQIDPTYIRQTLDLVLHACLPLEDQESDAERSIIREIIAKVLVQDVVPMLCQPWFIHKIMLDQLESDKAATTIPMKTTAASMSSSRASGPSFHSVVIFVLSTVQYLSGLCLTLINLYKQTILTIKTVNATPELPKVRVRRNYALNLLQCLAEVINVRERMAATAIFDILELLLGLVNKFMDRFLVYMLQTHVVTEQRMIHIVKLSKQTLFPNGYPGPPPIIPTPEQQAIVKEEVIRQIEARIPSVVSSLILGPGDGSHETVVTALESLSNEACNAHLILFLLDLIIISLFPEYGVHAPENYDDDKAAESGANSYDSLSHSVTPSGEGPDDAEESHGENLTD</sequence>
<dbReference type="PROSITE" id="PS51207">
    <property type="entry name" value="PXA"/>
    <property type="match status" value="1"/>
</dbReference>
<reference evidence="3 4" key="1">
    <citation type="journal article" date="2017" name="Mol. Ecol.">
        <title>Comparative and population genomic landscape of Phellinus noxius: A hypervariable fungus causing root rot in trees.</title>
        <authorList>
            <person name="Chung C.L."/>
            <person name="Lee T.J."/>
            <person name="Akiba M."/>
            <person name="Lee H.H."/>
            <person name="Kuo T.H."/>
            <person name="Liu D."/>
            <person name="Ke H.M."/>
            <person name="Yokoi T."/>
            <person name="Roa M.B."/>
            <person name="Lu M.J."/>
            <person name="Chang Y.Y."/>
            <person name="Ann P.J."/>
            <person name="Tsai J.N."/>
            <person name="Chen C.Y."/>
            <person name="Tzean S.S."/>
            <person name="Ota Y."/>
            <person name="Hattori T."/>
            <person name="Sahashi N."/>
            <person name="Liou R.F."/>
            <person name="Kikuchi T."/>
            <person name="Tsai I.J."/>
        </authorList>
    </citation>
    <scope>NUCLEOTIDE SEQUENCE [LARGE SCALE GENOMIC DNA]</scope>
    <source>
        <strain evidence="3 4">FFPRI411160</strain>
    </source>
</reference>
<protein>
    <submittedName>
        <fullName evidence="3">Pxa domain-containing</fullName>
    </submittedName>
</protein>
<proteinExistence type="predicted"/>
<evidence type="ECO:0000313" key="4">
    <source>
        <dbReference type="Proteomes" id="UP000217199"/>
    </source>
</evidence>
<feature type="domain" description="PXA" evidence="2">
    <location>
        <begin position="100"/>
        <end position="279"/>
    </location>
</feature>
<dbReference type="STRING" id="2282107.A0A286URT6"/>
<evidence type="ECO:0000256" key="1">
    <source>
        <dbReference type="SAM" id="MobiDB-lite"/>
    </source>
</evidence>
<keyword evidence="4" id="KW-1185">Reference proteome</keyword>
<dbReference type="PANTHER" id="PTHR22775:SF3">
    <property type="entry name" value="SORTING NEXIN-13"/>
    <property type="match status" value="1"/>
</dbReference>
<dbReference type="OrthoDB" id="431557at2759"/>